<dbReference type="RefSeq" id="WP_142891384.1">
    <property type="nucleotide sequence ID" value="NZ_ML660160.1"/>
</dbReference>
<keyword evidence="3" id="KW-1185">Reference proteome</keyword>
<dbReference type="AlphaFoldDB" id="A0A545UIN2"/>
<evidence type="ECO:0000313" key="2">
    <source>
        <dbReference type="EMBL" id="TQV89320.1"/>
    </source>
</evidence>
<accession>A0A545UIN2</accession>
<gene>
    <name evidence="2" type="ORF">FLL46_00095</name>
</gene>
<evidence type="ECO:0000313" key="3">
    <source>
        <dbReference type="Proteomes" id="UP000315439"/>
    </source>
</evidence>
<feature type="chain" id="PRO_5022132124" evidence="1">
    <location>
        <begin position="18"/>
        <end position="114"/>
    </location>
</feature>
<dbReference type="OrthoDB" id="6267749at2"/>
<dbReference type="Proteomes" id="UP000315439">
    <property type="component" value="Unassembled WGS sequence"/>
</dbReference>
<feature type="signal peptide" evidence="1">
    <location>
        <begin position="1"/>
        <end position="17"/>
    </location>
</feature>
<comment type="caution">
    <text evidence="2">The sequence shown here is derived from an EMBL/GenBank/DDBJ whole genome shotgun (WGS) entry which is preliminary data.</text>
</comment>
<evidence type="ECO:0000256" key="1">
    <source>
        <dbReference type="SAM" id="SignalP"/>
    </source>
</evidence>
<dbReference type="EMBL" id="VIKS01000001">
    <property type="protein sequence ID" value="TQV89320.1"/>
    <property type="molecule type" value="Genomic_DNA"/>
</dbReference>
<reference evidence="2 3" key="1">
    <citation type="submission" date="2019-07" db="EMBL/GenBank/DDBJ databases">
        <title>Draft genome for Aliikangiella sp. M105.</title>
        <authorList>
            <person name="Wang G."/>
        </authorList>
    </citation>
    <scope>NUCLEOTIDE SEQUENCE [LARGE SCALE GENOMIC DNA]</scope>
    <source>
        <strain evidence="2 3">M105</strain>
    </source>
</reference>
<protein>
    <submittedName>
        <fullName evidence="2">Uncharacterized protein</fullName>
    </submittedName>
</protein>
<keyword evidence="1" id="KW-0732">Signal</keyword>
<sequence length="114" mass="12406">MKKLLLLILMFPMITDAANFSCKGKVSVLAIGPTSGILQVNAGYGVHYLCKLHEEMNGVHPEICKAWYSMFLTAKASGKQMSQSYSQIPGGPQDCASLGSWVTTTTPYFVQIVD</sequence>
<organism evidence="2 3">
    <name type="scientific">Aliikangiella coralliicola</name>
    <dbReference type="NCBI Taxonomy" id="2592383"/>
    <lineage>
        <taxon>Bacteria</taxon>
        <taxon>Pseudomonadati</taxon>
        <taxon>Pseudomonadota</taxon>
        <taxon>Gammaproteobacteria</taxon>
        <taxon>Oceanospirillales</taxon>
        <taxon>Pleioneaceae</taxon>
        <taxon>Aliikangiella</taxon>
    </lineage>
</organism>
<name>A0A545UIN2_9GAMM</name>
<proteinExistence type="predicted"/>